<sequence length="302" mass="33692">MYGKMTNQRIRVTDLLMFILGAAIYAWSLVNINIPNSLAEGGVTGITLILRALFGLNPAYTTILLNIPLLFFGFRMMGRRALIYTLFGTLSLSAWLWIWQKVPMTLSLHHDLLISALLAGLFGGVGLGLIMRFGGTTGGTDIIAQVLERKASVPMGRTMFVLDVSVLVISLVYLDLVHMMYTVIASFVFAQMINFTQQGAYSARAFFIFSNHASEISDAIMLQLDRGTSLFHAEGGYTKHPQHVVYTVVDPSEVNTVRQLIKDLDPQAFITISETQETLGEGFTFEKHRRGFFDKLKLNHRS</sequence>
<dbReference type="Gene3D" id="3.30.70.120">
    <property type="match status" value="1"/>
</dbReference>
<feature type="transmembrane region" description="Helical" evidence="6">
    <location>
        <begin position="81"/>
        <end position="100"/>
    </location>
</feature>
<evidence type="ECO:0000256" key="3">
    <source>
        <dbReference type="ARBA" id="ARBA00022692"/>
    </source>
</evidence>
<evidence type="ECO:0000256" key="1">
    <source>
        <dbReference type="ARBA" id="ARBA00004651"/>
    </source>
</evidence>
<dbReference type="CDD" id="cd16380">
    <property type="entry name" value="YitT_C"/>
    <property type="match status" value="1"/>
</dbReference>
<evidence type="ECO:0000313" key="9">
    <source>
        <dbReference type="Proteomes" id="UP000051733"/>
    </source>
</evidence>
<evidence type="ECO:0000256" key="4">
    <source>
        <dbReference type="ARBA" id="ARBA00022989"/>
    </source>
</evidence>
<dbReference type="AlphaFoldDB" id="A0A0R2A2Z3"/>
<gene>
    <name evidence="8" type="ORF">FC26_GL000320</name>
</gene>
<evidence type="ECO:0000256" key="5">
    <source>
        <dbReference type="ARBA" id="ARBA00023136"/>
    </source>
</evidence>
<evidence type="ECO:0000259" key="7">
    <source>
        <dbReference type="Pfam" id="PF10035"/>
    </source>
</evidence>
<comment type="subcellular location">
    <subcellularLocation>
        <location evidence="1">Cell membrane</location>
        <topology evidence="1">Multi-pass membrane protein</topology>
    </subcellularLocation>
</comment>
<dbReference type="RefSeq" id="WP_057780110.1">
    <property type="nucleotide sequence ID" value="NZ_AYYY01000061.1"/>
</dbReference>
<proteinExistence type="predicted"/>
<dbReference type="InterPro" id="IPR003740">
    <property type="entry name" value="YitT"/>
</dbReference>
<dbReference type="PANTHER" id="PTHR33545:SF10">
    <property type="entry name" value="UPF0750 MEMBRANE PROTEIN YPJC"/>
    <property type="match status" value="1"/>
</dbReference>
<keyword evidence="9" id="KW-1185">Reference proteome</keyword>
<keyword evidence="4 6" id="KW-1133">Transmembrane helix</keyword>
<comment type="caution">
    <text evidence="8">The sequence shown here is derived from an EMBL/GenBank/DDBJ whole genome shotgun (WGS) entry which is preliminary data.</text>
</comment>
<dbReference type="PIRSF" id="PIRSF006483">
    <property type="entry name" value="Membrane_protein_YitT"/>
    <property type="match status" value="1"/>
</dbReference>
<feature type="domain" description="DUF2179" evidence="7">
    <location>
        <begin position="226"/>
        <end position="280"/>
    </location>
</feature>
<accession>A0A0R2A2Z3</accession>
<evidence type="ECO:0000313" key="8">
    <source>
        <dbReference type="EMBL" id="KRM60837.1"/>
    </source>
</evidence>
<keyword evidence="2" id="KW-1003">Cell membrane</keyword>
<dbReference type="PANTHER" id="PTHR33545">
    <property type="entry name" value="UPF0750 MEMBRANE PROTEIN YITT-RELATED"/>
    <property type="match status" value="1"/>
</dbReference>
<reference evidence="8 9" key="1">
    <citation type="journal article" date="2015" name="Genome Announc.">
        <title>Expanding the biotechnology potential of lactobacilli through comparative genomics of 213 strains and associated genera.</title>
        <authorList>
            <person name="Sun Z."/>
            <person name="Harris H.M."/>
            <person name="McCann A."/>
            <person name="Guo C."/>
            <person name="Argimon S."/>
            <person name="Zhang W."/>
            <person name="Yang X."/>
            <person name="Jeffery I.B."/>
            <person name="Cooney J.C."/>
            <person name="Kagawa T.F."/>
            <person name="Liu W."/>
            <person name="Song Y."/>
            <person name="Salvetti E."/>
            <person name="Wrobel A."/>
            <person name="Rasinkangas P."/>
            <person name="Parkhill J."/>
            <person name="Rea M.C."/>
            <person name="O'Sullivan O."/>
            <person name="Ritari J."/>
            <person name="Douillard F.P."/>
            <person name="Paul Ross R."/>
            <person name="Yang R."/>
            <person name="Briner A.E."/>
            <person name="Felis G.E."/>
            <person name="de Vos W.M."/>
            <person name="Barrangou R."/>
            <person name="Klaenhammer T.R."/>
            <person name="Caufield P.W."/>
            <person name="Cui Y."/>
            <person name="Zhang H."/>
            <person name="O'Toole P.W."/>
        </authorList>
    </citation>
    <scope>NUCLEOTIDE SEQUENCE [LARGE SCALE GENOMIC DNA]</scope>
    <source>
        <strain evidence="8 9">DSM 20634</strain>
    </source>
</reference>
<keyword evidence="5 6" id="KW-0472">Membrane</keyword>
<evidence type="ECO:0000256" key="2">
    <source>
        <dbReference type="ARBA" id="ARBA00022475"/>
    </source>
</evidence>
<keyword evidence="3 6" id="KW-0812">Transmembrane</keyword>
<dbReference type="Proteomes" id="UP000051733">
    <property type="component" value="Unassembled WGS sequence"/>
</dbReference>
<evidence type="ECO:0000256" key="6">
    <source>
        <dbReference type="SAM" id="Phobius"/>
    </source>
</evidence>
<dbReference type="InterPro" id="IPR051461">
    <property type="entry name" value="UPF0750_membrane"/>
</dbReference>
<dbReference type="InterPro" id="IPR015867">
    <property type="entry name" value="N-reg_PII/ATP_PRibTrfase_C"/>
</dbReference>
<dbReference type="STRING" id="1423813.FC26_GL000320"/>
<name>A0A0R2A2Z3_9LACO</name>
<feature type="transmembrane region" description="Helical" evidence="6">
    <location>
        <begin position="52"/>
        <end position="74"/>
    </location>
</feature>
<protein>
    <recommendedName>
        <fullName evidence="7">DUF2179 domain-containing protein</fullName>
    </recommendedName>
</protein>
<dbReference type="PATRIC" id="fig|1423813.3.peg.328"/>
<dbReference type="Pfam" id="PF02588">
    <property type="entry name" value="YitT_membrane"/>
    <property type="match status" value="1"/>
</dbReference>
<dbReference type="GO" id="GO:0005886">
    <property type="term" value="C:plasma membrane"/>
    <property type="evidence" value="ECO:0007669"/>
    <property type="project" value="UniProtKB-SubCell"/>
</dbReference>
<feature type="transmembrane region" description="Helical" evidence="6">
    <location>
        <begin position="12"/>
        <end position="32"/>
    </location>
</feature>
<dbReference type="InterPro" id="IPR019264">
    <property type="entry name" value="DUF2179"/>
</dbReference>
<dbReference type="Pfam" id="PF10035">
    <property type="entry name" value="DUF2179"/>
    <property type="match status" value="1"/>
</dbReference>
<organism evidence="8 9">
    <name type="scientific">Paucilactobacillus vaccinostercus DSM 20634</name>
    <dbReference type="NCBI Taxonomy" id="1423813"/>
    <lineage>
        <taxon>Bacteria</taxon>
        <taxon>Bacillati</taxon>
        <taxon>Bacillota</taxon>
        <taxon>Bacilli</taxon>
        <taxon>Lactobacillales</taxon>
        <taxon>Lactobacillaceae</taxon>
        <taxon>Paucilactobacillus</taxon>
    </lineage>
</organism>
<feature type="transmembrane region" description="Helical" evidence="6">
    <location>
        <begin position="112"/>
        <end position="134"/>
    </location>
</feature>
<dbReference type="EMBL" id="AYYY01000061">
    <property type="protein sequence ID" value="KRM60837.1"/>
    <property type="molecule type" value="Genomic_DNA"/>
</dbReference>